<dbReference type="SUPFAM" id="SSF47203">
    <property type="entry name" value="Acyl-CoA dehydrogenase C-terminal domain-like"/>
    <property type="match status" value="2"/>
</dbReference>
<dbReference type="InterPro" id="IPR037069">
    <property type="entry name" value="AcylCoA_DH/ox_N_sf"/>
</dbReference>
<dbReference type="EMBL" id="JBHSDU010000014">
    <property type="protein sequence ID" value="MFC4312671.1"/>
    <property type="molecule type" value="Genomic_DNA"/>
</dbReference>
<dbReference type="InterPro" id="IPR052161">
    <property type="entry name" value="Mycobact_Acyl-CoA_DH"/>
</dbReference>
<dbReference type="Pfam" id="PF00441">
    <property type="entry name" value="Acyl-CoA_dh_1"/>
    <property type="match status" value="2"/>
</dbReference>
<dbReference type="InterPro" id="IPR009100">
    <property type="entry name" value="AcylCoA_DH/oxidase_NM_dom_sf"/>
</dbReference>
<evidence type="ECO:0000256" key="2">
    <source>
        <dbReference type="ARBA" id="ARBA00009347"/>
    </source>
</evidence>
<gene>
    <name evidence="9" type="ORF">ACFPN2_26540</name>
</gene>
<evidence type="ECO:0000256" key="1">
    <source>
        <dbReference type="ARBA" id="ARBA00001974"/>
    </source>
</evidence>
<dbReference type="SUPFAM" id="SSF56645">
    <property type="entry name" value="Acyl-CoA dehydrogenase NM domain-like"/>
    <property type="match status" value="1"/>
</dbReference>
<keyword evidence="10" id="KW-1185">Reference proteome</keyword>
<dbReference type="InterPro" id="IPR009075">
    <property type="entry name" value="AcylCo_DH/oxidase_C"/>
</dbReference>
<proteinExistence type="inferred from homology"/>
<reference evidence="10" key="1">
    <citation type="journal article" date="2019" name="Int. J. Syst. Evol. Microbiol.">
        <title>The Global Catalogue of Microorganisms (GCM) 10K type strain sequencing project: providing services to taxonomists for standard genome sequencing and annotation.</title>
        <authorList>
            <consortium name="The Broad Institute Genomics Platform"/>
            <consortium name="The Broad Institute Genome Sequencing Center for Infectious Disease"/>
            <person name="Wu L."/>
            <person name="Ma J."/>
        </authorList>
    </citation>
    <scope>NUCLEOTIDE SEQUENCE [LARGE SCALE GENOMIC DNA]</scope>
    <source>
        <strain evidence="10">CGMCC 1.10759</strain>
    </source>
</reference>
<dbReference type="PANTHER" id="PTHR43292:SF3">
    <property type="entry name" value="ACYL-COA DEHYDROGENASE FADE29"/>
    <property type="match status" value="1"/>
</dbReference>
<dbReference type="InterPro" id="IPR046373">
    <property type="entry name" value="Acyl-CoA_Oxase/DH_mid-dom_sf"/>
</dbReference>
<feature type="domain" description="Acyl-CoA oxidase/dehydrogenase middle" evidence="7">
    <location>
        <begin position="450"/>
        <end position="544"/>
    </location>
</feature>
<dbReference type="Gene3D" id="2.40.110.10">
    <property type="entry name" value="Butyryl-CoA Dehydrogenase, subunit A, domain 2"/>
    <property type="match status" value="1"/>
</dbReference>
<name>A0ABV8SYG7_9GAMM</name>
<dbReference type="PANTHER" id="PTHR43292">
    <property type="entry name" value="ACYL-COA DEHYDROGENASE"/>
    <property type="match status" value="1"/>
</dbReference>
<dbReference type="RefSeq" id="WP_380602852.1">
    <property type="nucleotide sequence ID" value="NZ_JBHSDU010000014.1"/>
</dbReference>
<feature type="domain" description="Acyl-CoA dehydrogenase/oxidase N-terminal" evidence="8">
    <location>
        <begin position="335"/>
        <end position="445"/>
    </location>
</feature>
<sequence length="712" mass="76534">MKQDEHSELLAESIRRMLAGEALWSNVIEQGLTGFFSGEHSDSLADLLIVMTEMGRRASVLPVLESSIANRYGRGLTASSSRLALAVGTFGRKEHSGNLVFEPERVLGIARFVEGAADADEWLVLTDDRYLCAVKRGAEGASLESTPALAPGFANLHLWSPARARQLTSEQCAELLAIVRLGWAARAYGAAVEGFESFLRYGKERKQFGQPIASFQALQHKMANSHMALEGCRLQLAAAGRAHDEGAANWRALAASATAFAAGSLRKVALETQHCFGAIGFSEEHPAPALFRRVHADLVRLGGVGKARTDVADFVLEDAAGVDALFSHADDPVALFRARFRAWLAKNWSSQERDASRARSVGDRVWDLEFAGRLGRAGWSTLNWPKAADGLDATPFEQLAYAEELLKAGATDHSLICSCRIMAPEIIAHGSQTLKETLLPGMRAGTVTGCLGYSEPESGSDLASLRTRAVREGDTYIVNGQKIWTTDGQRASHMLLAARTHPDPKMRHAGISLFIVPMNTPGITVHPMEAMYGQKFCSIFFDNVRVPVDSRLGEENAGWSILAGALANERIAMGGLAIRVQALLGSIAQSVRQRPQLKQESLTRDRIGQLAAEMVTSRLLVAQSLAPTSTGPAQLAQAAMAKVFASELAQSVCESALDLLGTAALLGQGTSEVPADGEIELLLRSTIMYVVGGGSNEIQRNIIAQRGLGMGR</sequence>
<comment type="similarity">
    <text evidence="2">Belongs to the acyl-CoA dehydrogenase family.</text>
</comment>
<dbReference type="InterPro" id="IPR006091">
    <property type="entry name" value="Acyl-CoA_Oxase/DH_mid-dom"/>
</dbReference>
<feature type="domain" description="Acyl-CoA dehydrogenase/oxidase C-terminal" evidence="6">
    <location>
        <begin position="556"/>
        <end position="707"/>
    </location>
</feature>
<comment type="caution">
    <text evidence="9">The sequence shown here is derived from an EMBL/GenBank/DDBJ whole genome shotgun (WGS) entry which is preliminary data.</text>
</comment>
<evidence type="ECO:0000313" key="9">
    <source>
        <dbReference type="EMBL" id="MFC4312671.1"/>
    </source>
</evidence>
<evidence type="ECO:0000256" key="3">
    <source>
        <dbReference type="ARBA" id="ARBA00022630"/>
    </source>
</evidence>
<evidence type="ECO:0000259" key="8">
    <source>
        <dbReference type="Pfam" id="PF02771"/>
    </source>
</evidence>
<organism evidence="9 10">
    <name type="scientific">Steroidobacter flavus</name>
    <dbReference type="NCBI Taxonomy" id="1842136"/>
    <lineage>
        <taxon>Bacteria</taxon>
        <taxon>Pseudomonadati</taxon>
        <taxon>Pseudomonadota</taxon>
        <taxon>Gammaproteobacteria</taxon>
        <taxon>Steroidobacterales</taxon>
        <taxon>Steroidobacteraceae</taxon>
        <taxon>Steroidobacter</taxon>
    </lineage>
</organism>
<dbReference type="Pfam" id="PF02771">
    <property type="entry name" value="Acyl-CoA_dh_N"/>
    <property type="match status" value="1"/>
</dbReference>
<dbReference type="InterPro" id="IPR036250">
    <property type="entry name" value="AcylCo_DH-like_C"/>
</dbReference>
<protein>
    <submittedName>
        <fullName evidence="9">Acyl-CoA dehydrogenase family protein</fullName>
    </submittedName>
</protein>
<evidence type="ECO:0000259" key="6">
    <source>
        <dbReference type="Pfam" id="PF00441"/>
    </source>
</evidence>
<dbReference type="Pfam" id="PF02770">
    <property type="entry name" value="Acyl-CoA_dh_M"/>
    <property type="match status" value="1"/>
</dbReference>
<keyword evidence="5" id="KW-0560">Oxidoreductase</keyword>
<dbReference type="Proteomes" id="UP001595904">
    <property type="component" value="Unassembled WGS sequence"/>
</dbReference>
<evidence type="ECO:0000256" key="5">
    <source>
        <dbReference type="ARBA" id="ARBA00023002"/>
    </source>
</evidence>
<evidence type="ECO:0000259" key="7">
    <source>
        <dbReference type="Pfam" id="PF02770"/>
    </source>
</evidence>
<dbReference type="Gene3D" id="1.20.140.10">
    <property type="entry name" value="Butyryl-CoA Dehydrogenase, subunit A, domain 3"/>
    <property type="match status" value="2"/>
</dbReference>
<dbReference type="Gene3D" id="1.10.540.10">
    <property type="entry name" value="Acyl-CoA dehydrogenase/oxidase, N-terminal domain"/>
    <property type="match status" value="1"/>
</dbReference>
<dbReference type="InterPro" id="IPR013786">
    <property type="entry name" value="AcylCoA_DH/ox_N"/>
</dbReference>
<comment type="cofactor">
    <cofactor evidence="1">
        <name>FAD</name>
        <dbReference type="ChEBI" id="CHEBI:57692"/>
    </cofactor>
</comment>
<accession>A0ABV8SYG7</accession>
<feature type="domain" description="Acyl-CoA dehydrogenase/oxidase C-terminal" evidence="6">
    <location>
        <begin position="174"/>
        <end position="296"/>
    </location>
</feature>
<evidence type="ECO:0000313" key="10">
    <source>
        <dbReference type="Proteomes" id="UP001595904"/>
    </source>
</evidence>
<keyword evidence="3" id="KW-0285">Flavoprotein</keyword>
<keyword evidence="4" id="KW-0274">FAD</keyword>
<evidence type="ECO:0000256" key="4">
    <source>
        <dbReference type="ARBA" id="ARBA00022827"/>
    </source>
</evidence>